<dbReference type="InterPro" id="IPR006076">
    <property type="entry name" value="FAD-dep_OxRdtase"/>
</dbReference>
<feature type="non-terminal residue" evidence="2">
    <location>
        <position position="1"/>
    </location>
</feature>
<evidence type="ECO:0000313" key="2">
    <source>
        <dbReference type="EMBL" id="SUZ80312.1"/>
    </source>
</evidence>
<dbReference type="InterPro" id="IPR036188">
    <property type="entry name" value="FAD/NAD-bd_sf"/>
</dbReference>
<proteinExistence type="predicted"/>
<dbReference type="AlphaFoldDB" id="A0A381QLU8"/>
<protein>
    <recommendedName>
        <fullName evidence="1">FAD dependent oxidoreductase domain-containing protein</fullName>
    </recommendedName>
</protein>
<reference evidence="2" key="1">
    <citation type="submission" date="2018-05" db="EMBL/GenBank/DDBJ databases">
        <authorList>
            <person name="Lanie J.A."/>
            <person name="Ng W.-L."/>
            <person name="Kazmierczak K.M."/>
            <person name="Andrzejewski T.M."/>
            <person name="Davidsen T.M."/>
            <person name="Wayne K.J."/>
            <person name="Tettelin H."/>
            <person name="Glass J.I."/>
            <person name="Rusch D."/>
            <person name="Podicherti R."/>
            <person name="Tsui H.-C.T."/>
            <person name="Winkler M.E."/>
        </authorList>
    </citation>
    <scope>NUCLEOTIDE SEQUENCE</scope>
</reference>
<name>A0A381QLU8_9ZZZZ</name>
<dbReference type="Pfam" id="PF01266">
    <property type="entry name" value="DAO"/>
    <property type="match status" value="1"/>
</dbReference>
<dbReference type="Gene3D" id="3.50.50.60">
    <property type="entry name" value="FAD/NAD(P)-binding domain"/>
    <property type="match status" value="2"/>
</dbReference>
<evidence type="ECO:0000259" key="1">
    <source>
        <dbReference type="Pfam" id="PF01266"/>
    </source>
</evidence>
<dbReference type="SUPFAM" id="SSF51905">
    <property type="entry name" value="FAD/NAD(P)-binding domain"/>
    <property type="match status" value="1"/>
</dbReference>
<dbReference type="PANTHER" id="PTHR13847">
    <property type="entry name" value="SARCOSINE DEHYDROGENASE-RELATED"/>
    <property type="match status" value="1"/>
</dbReference>
<sequence>VVDIGRPAEGQNQWYPFMDRPVPATVEGLLQNPPVVPLHDVATLPASARYVVVGAGIHGLSTAYHLARELERTGKGSGSDVVLIDKAGPGAGATGLACGCVRNLYMTEPLHAILRASVEVWESDPVNFGFQQVGYVSIGEENQAEDYVKVNESQVASGYPSDLYTGADAHRFLKSLWPDFKTENCDVVLHEHRSGYAGTHMVMWGLDQKARQWGVRRVYGGAVTGYDLDASGSVVAVETTAGRIETDQVVVGAGAWTPQHWAWLGGPSVLDVTYPDGHLETGMDMWTYWRLLEGEVFLPPGVDYRTADGKDGPVLHVELMNTPVHGDDGKVIQDYVYTYTRYAAERVGAPGLQGGTIPVNMGPEANADPYGHLNDDYQADDWFAEYYCRTLGMLFERFEDLLPHFKQRRNGGIGAFTPDNVPIFDHLADNAFVIADSNHGFKMIGVGRLTASMLVHGEKPEELRPFTLGRYADGTTFGDRNSNSPWV</sequence>
<dbReference type="GO" id="GO:0005737">
    <property type="term" value="C:cytoplasm"/>
    <property type="evidence" value="ECO:0007669"/>
    <property type="project" value="TreeGrafter"/>
</dbReference>
<organism evidence="2">
    <name type="scientific">marine metagenome</name>
    <dbReference type="NCBI Taxonomy" id="408172"/>
    <lineage>
        <taxon>unclassified sequences</taxon>
        <taxon>metagenomes</taxon>
        <taxon>ecological metagenomes</taxon>
    </lineage>
</organism>
<feature type="domain" description="FAD dependent oxidoreductase" evidence="1">
    <location>
        <begin position="50"/>
        <end position="261"/>
    </location>
</feature>
<accession>A0A381QLU8</accession>
<dbReference type="Gene3D" id="3.30.9.10">
    <property type="entry name" value="D-Amino Acid Oxidase, subunit A, domain 2"/>
    <property type="match status" value="1"/>
</dbReference>
<dbReference type="EMBL" id="UINC01001422">
    <property type="protein sequence ID" value="SUZ80312.1"/>
    <property type="molecule type" value="Genomic_DNA"/>
</dbReference>
<gene>
    <name evidence="2" type="ORF">METZ01_LOCUS33166</name>
</gene>